<dbReference type="Pfam" id="PF13723">
    <property type="entry name" value="Ketoacyl-synt_2"/>
    <property type="match status" value="1"/>
</dbReference>
<evidence type="ECO:0000313" key="4">
    <source>
        <dbReference type="Proteomes" id="UP000293671"/>
    </source>
</evidence>
<name>A0A4Q7W1I3_9BURK</name>
<sequence>MDFVIRQWSAWADGLSLAADWRAWARSAAPVAPAAGAMPALPQVPAMARRRLNRIGRIALQVLHEVRGPAPEALELPVVLASRYGDTERALGELGALARGEAISPAAFALSVHNALGATGSIIDGSRANMVALAAAEHTAAAGVVEALGLLHDGAPEVLLLCYDEDLPPAYACFVEPPIGAWAWAWRIALPSATDPDRPRLRLQRAGTGENPPAPRLPDGLEALRFLLDERAAWQHGGWRWERVQQSARTRDAVLA</sequence>
<dbReference type="InterPro" id="IPR014030">
    <property type="entry name" value="Ketoacyl_synth_N"/>
</dbReference>
<evidence type="ECO:0000256" key="1">
    <source>
        <dbReference type="SAM" id="MobiDB-lite"/>
    </source>
</evidence>
<evidence type="ECO:0000313" key="3">
    <source>
        <dbReference type="EMBL" id="RZU03000.1"/>
    </source>
</evidence>
<dbReference type="RefSeq" id="WP_165393241.1">
    <property type="nucleotide sequence ID" value="NZ_SHKP01000004.1"/>
</dbReference>
<organism evidence="3 4">
    <name type="scientific">Rivibacter subsaxonicus</name>
    <dbReference type="NCBI Taxonomy" id="457575"/>
    <lineage>
        <taxon>Bacteria</taxon>
        <taxon>Pseudomonadati</taxon>
        <taxon>Pseudomonadota</taxon>
        <taxon>Betaproteobacteria</taxon>
        <taxon>Burkholderiales</taxon>
        <taxon>Rivibacter</taxon>
    </lineage>
</organism>
<dbReference type="Proteomes" id="UP000293671">
    <property type="component" value="Unassembled WGS sequence"/>
</dbReference>
<evidence type="ECO:0000259" key="2">
    <source>
        <dbReference type="Pfam" id="PF13723"/>
    </source>
</evidence>
<feature type="region of interest" description="Disordered" evidence="1">
    <location>
        <begin position="199"/>
        <end position="218"/>
    </location>
</feature>
<dbReference type="EMBL" id="SHKP01000004">
    <property type="protein sequence ID" value="RZU03000.1"/>
    <property type="molecule type" value="Genomic_DNA"/>
</dbReference>
<proteinExistence type="predicted"/>
<feature type="domain" description="Beta-ketoacyl synthase-like N-terminal" evidence="2">
    <location>
        <begin position="21"/>
        <end position="241"/>
    </location>
</feature>
<protein>
    <submittedName>
        <fullName evidence="3">Beta-ketoacyl synthase-like protein</fullName>
    </submittedName>
</protein>
<keyword evidence="4" id="KW-1185">Reference proteome</keyword>
<gene>
    <name evidence="3" type="ORF">EV670_1031</name>
</gene>
<reference evidence="3 4" key="1">
    <citation type="submission" date="2019-02" db="EMBL/GenBank/DDBJ databases">
        <title>Genomic Encyclopedia of Type Strains, Phase IV (KMG-IV): sequencing the most valuable type-strain genomes for metagenomic binning, comparative biology and taxonomic classification.</title>
        <authorList>
            <person name="Goeker M."/>
        </authorList>
    </citation>
    <scope>NUCLEOTIDE SEQUENCE [LARGE SCALE GENOMIC DNA]</scope>
    <source>
        <strain evidence="3 4">DSM 19570</strain>
    </source>
</reference>
<comment type="caution">
    <text evidence="3">The sequence shown here is derived from an EMBL/GenBank/DDBJ whole genome shotgun (WGS) entry which is preliminary data.</text>
</comment>
<accession>A0A4Q7W1I3</accession>
<dbReference type="AlphaFoldDB" id="A0A4Q7W1I3"/>